<accession>A0A7S4BXG8</accession>
<gene>
    <name evidence="9" type="ORF">PCAR00345_LOCUS32952</name>
</gene>
<feature type="domain" description="Fe2OG dioxygenase" evidence="8">
    <location>
        <begin position="140"/>
        <end position="286"/>
    </location>
</feature>
<keyword evidence="6" id="KW-0408">Iron</keyword>
<dbReference type="GO" id="GO:0071456">
    <property type="term" value="P:cellular response to hypoxia"/>
    <property type="evidence" value="ECO:0007669"/>
    <property type="project" value="TreeGrafter"/>
</dbReference>
<dbReference type="Pfam" id="PF13640">
    <property type="entry name" value="2OG-FeII_Oxy_3"/>
    <property type="match status" value="1"/>
</dbReference>
<dbReference type="PANTHER" id="PTHR12907">
    <property type="entry name" value="EGL NINE HOMOLOG-RELATED"/>
    <property type="match status" value="1"/>
</dbReference>
<dbReference type="InterPro" id="IPR005123">
    <property type="entry name" value="Oxoglu/Fe-dep_dioxygenase_dom"/>
</dbReference>
<dbReference type="PANTHER" id="PTHR12907:SF26">
    <property type="entry name" value="HIF PROLYL HYDROXYLASE, ISOFORM C"/>
    <property type="match status" value="1"/>
</dbReference>
<organism evidence="9">
    <name type="scientific">Chrysotila carterae</name>
    <name type="common">Marine alga</name>
    <name type="synonym">Syracosphaera carterae</name>
    <dbReference type="NCBI Taxonomy" id="13221"/>
    <lineage>
        <taxon>Eukaryota</taxon>
        <taxon>Haptista</taxon>
        <taxon>Haptophyta</taxon>
        <taxon>Prymnesiophyceae</taxon>
        <taxon>Isochrysidales</taxon>
        <taxon>Isochrysidaceae</taxon>
        <taxon>Chrysotila</taxon>
    </lineage>
</organism>
<name>A0A7S4BXG8_CHRCT</name>
<evidence type="ECO:0000256" key="5">
    <source>
        <dbReference type="ARBA" id="ARBA00023002"/>
    </source>
</evidence>
<evidence type="ECO:0000256" key="1">
    <source>
        <dbReference type="ARBA" id="ARBA00001961"/>
    </source>
</evidence>
<evidence type="ECO:0000313" key="9">
    <source>
        <dbReference type="EMBL" id="CAE0780313.1"/>
    </source>
</evidence>
<dbReference type="InterPro" id="IPR006620">
    <property type="entry name" value="Pro_4_hyd_alph"/>
</dbReference>
<feature type="region of interest" description="Disordered" evidence="7">
    <location>
        <begin position="194"/>
        <end position="217"/>
    </location>
</feature>
<dbReference type="EMBL" id="HBIZ01051542">
    <property type="protein sequence ID" value="CAE0780313.1"/>
    <property type="molecule type" value="Transcribed_RNA"/>
</dbReference>
<dbReference type="GO" id="GO:0008198">
    <property type="term" value="F:ferrous iron binding"/>
    <property type="evidence" value="ECO:0007669"/>
    <property type="project" value="TreeGrafter"/>
</dbReference>
<dbReference type="GO" id="GO:0031543">
    <property type="term" value="F:peptidyl-proline dioxygenase activity"/>
    <property type="evidence" value="ECO:0007669"/>
    <property type="project" value="TreeGrafter"/>
</dbReference>
<dbReference type="InterPro" id="IPR044862">
    <property type="entry name" value="Pro_4_hyd_alph_FE2OG_OXY"/>
</dbReference>
<evidence type="ECO:0000256" key="7">
    <source>
        <dbReference type="SAM" id="MobiDB-lite"/>
    </source>
</evidence>
<dbReference type="SMART" id="SM00702">
    <property type="entry name" value="P4Hc"/>
    <property type="match status" value="1"/>
</dbReference>
<keyword evidence="4" id="KW-0223">Dioxygenase</keyword>
<evidence type="ECO:0000256" key="6">
    <source>
        <dbReference type="ARBA" id="ARBA00023004"/>
    </source>
</evidence>
<dbReference type="AlphaFoldDB" id="A0A7S4BXG8"/>
<keyword evidence="3" id="KW-0847">Vitamin C</keyword>
<feature type="region of interest" description="Disordered" evidence="7">
    <location>
        <begin position="291"/>
        <end position="312"/>
    </location>
</feature>
<feature type="compositionally biased region" description="Polar residues" evidence="7">
    <location>
        <begin position="293"/>
        <end position="304"/>
    </location>
</feature>
<evidence type="ECO:0000256" key="4">
    <source>
        <dbReference type="ARBA" id="ARBA00022964"/>
    </source>
</evidence>
<evidence type="ECO:0000256" key="2">
    <source>
        <dbReference type="ARBA" id="ARBA00022723"/>
    </source>
</evidence>
<reference evidence="9" key="1">
    <citation type="submission" date="2021-01" db="EMBL/GenBank/DDBJ databases">
        <authorList>
            <person name="Corre E."/>
            <person name="Pelletier E."/>
            <person name="Niang G."/>
            <person name="Scheremetjew M."/>
            <person name="Finn R."/>
            <person name="Kale V."/>
            <person name="Holt S."/>
            <person name="Cochrane G."/>
            <person name="Meng A."/>
            <person name="Brown T."/>
            <person name="Cohen L."/>
        </authorList>
    </citation>
    <scope>NUCLEOTIDE SEQUENCE</scope>
    <source>
        <strain evidence="9">CCMP645</strain>
    </source>
</reference>
<dbReference type="Gene3D" id="2.60.120.620">
    <property type="entry name" value="q2cbj1_9rhob like domain"/>
    <property type="match status" value="1"/>
</dbReference>
<proteinExistence type="predicted"/>
<dbReference type="PROSITE" id="PS51471">
    <property type="entry name" value="FE2OG_OXY"/>
    <property type="match status" value="1"/>
</dbReference>
<evidence type="ECO:0000259" key="8">
    <source>
        <dbReference type="PROSITE" id="PS51471"/>
    </source>
</evidence>
<dbReference type="InterPro" id="IPR051559">
    <property type="entry name" value="HIF_prolyl_hydroxylases"/>
</dbReference>
<comment type="cofactor">
    <cofactor evidence="1">
        <name>L-ascorbate</name>
        <dbReference type="ChEBI" id="CHEBI:38290"/>
    </cofactor>
</comment>
<keyword evidence="2" id="KW-0479">Metal-binding</keyword>
<keyword evidence="5" id="KW-0560">Oxidoreductase</keyword>
<protein>
    <recommendedName>
        <fullName evidence="8">Fe2OG dioxygenase domain-containing protein</fullName>
    </recommendedName>
</protein>
<evidence type="ECO:0000256" key="3">
    <source>
        <dbReference type="ARBA" id="ARBA00022896"/>
    </source>
</evidence>
<dbReference type="GO" id="GO:0031418">
    <property type="term" value="F:L-ascorbic acid binding"/>
    <property type="evidence" value="ECO:0007669"/>
    <property type="project" value="UniProtKB-KW"/>
</dbReference>
<sequence>MGTRRVVELDGLHRSVASKACIKAFSRSFLILCTIQGALALHPIVAQQASACLASGQAFVLRDWLPPEVVRAAVADAPSLRSFETQGAAGGAVDLGSRSCACVDLLSPSVPLPSGLAAVVSRVDALRRTLCECTERPLLEAAELQLLRYSAGGHYARHVDEGLGVAARAVRRSVSIVAFLTPDDWRDEDGGALRIYGQPQHGQPQAEAERAANGAAQGAALLADEGPGEGAPQHAQSVAACSSASAASRDVLPARGTLVLFDACTLPHEVLPTRRERLAIVGWLLEARDDAEQSATDMATSVSRSVGRGEGR</sequence>